<evidence type="ECO:0000313" key="2">
    <source>
        <dbReference type="EMBL" id="GIX73866.1"/>
    </source>
</evidence>
<sequence>MNHSFGLDLVQPCNQVTEQALDNIRMQQTKWTLRDRERCQCASAESRNEGHTFQLLLSEKLDSDYDRVDAGEREGDEKRERRVSMVTGDGAIGSVEQEMRTREEDAKCQY</sequence>
<feature type="region of interest" description="Disordered" evidence="1">
    <location>
        <begin position="69"/>
        <end position="110"/>
    </location>
</feature>
<comment type="caution">
    <text evidence="2">The sequence shown here is derived from an EMBL/GenBank/DDBJ whole genome shotgun (WGS) entry which is preliminary data.</text>
</comment>
<proteinExistence type="predicted"/>
<reference evidence="2 3" key="1">
    <citation type="submission" date="2021-06" db="EMBL/GenBank/DDBJ databases">
        <title>Caerostris extrusa draft genome.</title>
        <authorList>
            <person name="Kono N."/>
            <person name="Arakawa K."/>
        </authorList>
    </citation>
    <scope>NUCLEOTIDE SEQUENCE [LARGE SCALE GENOMIC DNA]</scope>
</reference>
<gene>
    <name evidence="2" type="ORF">CEXT_84441</name>
</gene>
<keyword evidence="3" id="KW-1185">Reference proteome</keyword>
<feature type="compositionally biased region" description="Basic and acidic residues" evidence="1">
    <location>
        <begin position="97"/>
        <end position="110"/>
    </location>
</feature>
<evidence type="ECO:0000256" key="1">
    <source>
        <dbReference type="SAM" id="MobiDB-lite"/>
    </source>
</evidence>
<accession>A0AAV4MPC5</accession>
<feature type="compositionally biased region" description="Basic and acidic residues" evidence="1">
    <location>
        <begin position="69"/>
        <end position="83"/>
    </location>
</feature>
<evidence type="ECO:0000313" key="3">
    <source>
        <dbReference type="Proteomes" id="UP001054945"/>
    </source>
</evidence>
<organism evidence="2 3">
    <name type="scientific">Caerostris extrusa</name>
    <name type="common">Bark spider</name>
    <name type="synonym">Caerostris bankana</name>
    <dbReference type="NCBI Taxonomy" id="172846"/>
    <lineage>
        <taxon>Eukaryota</taxon>
        <taxon>Metazoa</taxon>
        <taxon>Ecdysozoa</taxon>
        <taxon>Arthropoda</taxon>
        <taxon>Chelicerata</taxon>
        <taxon>Arachnida</taxon>
        <taxon>Araneae</taxon>
        <taxon>Araneomorphae</taxon>
        <taxon>Entelegynae</taxon>
        <taxon>Araneoidea</taxon>
        <taxon>Araneidae</taxon>
        <taxon>Caerostris</taxon>
    </lineage>
</organism>
<dbReference type="AlphaFoldDB" id="A0AAV4MPC5"/>
<dbReference type="EMBL" id="BPLR01002452">
    <property type="protein sequence ID" value="GIX73866.1"/>
    <property type="molecule type" value="Genomic_DNA"/>
</dbReference>
<dbReference type="Proteomes" id="UP001054945">
    <property type="component" value="Unassembled WGS sequence"/>
</dbReference>
<name>A0AAV4MPC5_CAEEX</name>
<protein>
    <submittedName>
        <fullName evidence="2">Uncharacterized protein</fullName>
    </submittedName>
</protein>